<proteinExistence type="predicted"/>
<comment type="caution">
    <text evidence="2">The sequence shown here is derived from an EMBL/GenBank/DDBJ whole genome shotgun (WGS) entry which is preliminary data.</text>
</comment>
<gene>
    <name evidence="2" type="ORF">BCR37DRAFT_376402</name>
</gene>
<keyword evidence="3" id="KW-1185">Reference proteome</keyword>
<dbReference type="RefSeq" id="XP_040727898.1">
    <property type="nucleotide sequence ID" value="XM_040868590.1"/>
</dbReference>
<dbReference type="GeneID" id="63785189"/>
<accession>A0A1Y2FSR8</accession>
<dbReference type="Proteomes" id="UP000193685">
    <property type="component" value="Unassembled WGS sequence"/>
</dbReference>
<name>A0A1Y2FSR8_PROLT</name>
<dbReference type="EMBL" id="MCFI01000002">
    <property type="protein sequence ID" value="ORY87042.1"/>
    <property type="molecule type" value="Genomic_DNA"/>
</dbReference>
<sequence>MFWHQSLVLLTLAAVKTSAVGKRGHRHAHHSPAATHASAGIWALPAGATDHDALYCGGYGMEETIERKQILEATSVGWEVFNADGKGPATPDVALQGVCINEKGGQWAVLELNITLHGARDFRGILTNYGWKGDNGKTYKLCHHSFQPWSLEENGFHVEILKCMNRKPENWPAFVRDVWPQRNGDFKFRSIDCPRNDLSGKRIAFSPKQVQDFWIDGFNQEPVWTMVDKTTTKDMLEYQGLCKGKIGTGYVLKTIQRIPDDSKAKPYSVWFYALHEMNSQPRNFPGILCTAFAFPIGQLPTKPESCKVIS</sequence>
<dbReference type="AlphaFoldDB" id="A0A1Y2FSR8"/>
<reference evidence="2 3" key="1">
    <citation type="submission" date="2016-07" db="EMBL/GenBank/DDBJ databases">
        <title>Pervasive Adenine N6-methylation of Active Genes in Fungi.</title>
        <authorList>
            <consortium name="DOE Joint Genome Institute"/>
            <person name="Mondo S.J."/>
            <person name="Dannebaum R.O."/>
            <person name="Kuo R.C."/>
            <person name="Labutti K."/>
            <person name="Haridas S."/>
            <person name="Kuo A."/>
            <person name="Salamov A."/>
            <person name="Ahrendt S.R."/>
            <person name="Lipzen A."/>
            <person name="Sullivan W."/>
            <person name="Andreopoulos W.B."/>
            <person name="Clum A."/>
            <person name="Lindquist E."/>
            <person name="Daum C."/>
            <person name="Ramamoorthy G.K."/>
            <person name="Gryganskyi A."/>
            <person name="Culley D."/>
            <person name="Magnuson J.K."/>
            <person name="James T.Y."/>
            <person name="O'Malley M.A."/>
            <person name="Stajich J.E."/>
            <person name="Spatafora J.W."/>
            <person name="Visel A."/>
            <person name="Grigoriev I.V."/>
        </authorList>
    </citation>
    <scope>NUCLEOTIDE SEQUENCE [LARGE SCALE GENOMIC DNA]</scope>
    <source>
        <strain evidence="2 3">12-1054</strain>
    </source>
</reference>
<organism evidence="2 3">
    <name type="scientific">Protomyces lactucae-debilis</name>
    <dbReference type="NCBI Taxonomy" id="2754530"/>
    <lineage>
        <taxon>Eukaryota</taxon>
        <taxon>Fungi</taxon>
        <taxon>Dikarya</taxon>
        <taxon>Ascomycota</taxon>
        <taxon>Taphrinomycotina</taxon>
        <taxon>Taphrinomycetes</taxon>
        <taxon>Taphrinales</taxon>
        <taxon>Protomycetaceae</taxon>
        <taxon>Protomyces</taxon>
    </lineage>
</organism>
<evidence type="ECO:0000256" key="1">
    <source>
        <dbReference type="SAM" id="SignalP"/>
    </source>
</evidence>
<feature type="chain" id="PRO_5012666223" evidence="1">
    <location>
        <begin position="22"/>
        <end position="310"/>
    </location>
</feature>
<feature type="signal peptide" evidence="1">
    <location>
        <begin position="1"/>
        <end position="21"/>
    </location>
</feature>
<evidence type="ECO:0000313" key="3">
    <source>
        <dbReference type="Proteomes" id="UP000193685"/>
    </source>
</evidence>
<evidence type="ECO:0000313" key="2">
    <source>
        <dbReference type="EMBL" id="ORY87042.1"/>
    </source>
</evidence>
<protein>
    <submittedName>
        <fullName evidence="2">Uncharacterized protein</fullName>
    </submittedName>
</protein>
<keyword evidence="1" id="KW-0732">Signal</keyword>